<dbReference type="GO" id="GO:0002116">
    <property type="term" value="C:semaphorin receptor complex"/>
    <property type="evidence" value="ECO:0007669"/>
    <property type="project" value="TreeGrafter"/>
</dbReference>
<dbReference type="EMBL" id="UZAJ01000144">
    <property type="protein sequence ID" value="VDO25803.1"/>
    <property type="molecule type" value="Genomic_DNA"/>
</dbReference>
<dbReference type="GO" id="GO:0050772">
    <property type="term" value="P:positive regulation of axonogenesis"/>
    <property type="evidence" value="ECO:0007669"/>
    <property type="project" value="TreeGrafter"/>
</dbReference>
<dbReference type="InterPro" id="IPR014756">
    <property type="entry name" value="Ig_E-set"/>
</dbReference>
<dbReference type="SUPFAM" id="SSF101912">
    <property type="entry name" value="Sema domain"/>
    <property type="match status" value="1"/>
</dbReference>
<dbReference type="PANTHER" id="PTHR22625:SF44">
    <property type="entry name" value="PLEXIN-B"/>
    <property type="match status" value="1"/>
</dbReference>
<name>A0A183GYY0_9BILA</name>
<dbReference type="GO" id="GO:0005886">
    <property type="term" value="C:plasma membrane"/>
    <property type="evidence" value="ECO:0007669"/>
    <property type="project" value="TreeGrafter"/>
</dbReference>
<feature type="domain" description="IPT/TIG" evidence="2">
    <location>
        <begin position="212"/>
        <end position="301"/>
    </location>
</feature>
<reference evidence="3 4" key="2">
    <citation type="submission" date="2018-11" db="EMBL/GenBank/DDBJ databases">
        <authorList>
            <consortium name="Pathogen Informatics"/>
        </authorList>
    </citation>
    <scope>NUCLEOTIDE SEQUENCE [LARGE SCALE GENOMIC DNA]</scope>
</reference>
<dbReference type="InterPro" id="IPR013783">
    <property type="entry name" value="Ig-like_fold"/>
</dbReference>
<sequence>MVVIVTTLSIIIKVLWARKLIAANELQAEIFHFDIIEDQLLLVFPSRESLPLVSTREPPNYDITGAGSLEGEAAVHVRAEHELFELSTVLVFEYISLQLFSTNIIAASLIDDKLIFAFTDENSQHSAICVYKMQKIKLAFCHNMDNTTSICPQIDPIVRNKMIMAVNSDQMITLQMLHINDQEQSHFAYRFHYRDCSTCLSLDPSWKCAWCDGTCQFSIHCQQPVEGGTRIEIRGRDLGSSLGAIKGRVFVTGSKCKVIEFEITSRNLCEVSAGIGSGSVPLRLKQTGRRFANPTMLYKFVDPQSLSFYPSFGPLSGSTKLTIYGSNLDTGSNTSILIGIYPCEVLLSRENLNSVLNAKMFIKYTNSEGAISELSDCHMHNTTLMRCLSPRVFLSSSILLSTSIPWPVAFLMDGVQSVRDFGGRIQLFSSAHQNSCTTRSEQLFCRAPQTEPEAMDEKDNVVDGGRPLVVVILGTMLYELGFVEYEAFAELQTGVTDLKITNDNQSIPFHNKTESYIQILFRNITLHNNSLHGQQFLNRNIQFLLKLVEMVDSALSSLVVGSSLDDMRYCTEVVFAILNHHILLSLKFSLCFMEYLKDGPGQSMYLLYKALKYQIERGPVDAITGDAQYSLNDSRLLRRPFNVTSMYYHLEQPLSTENCIGKKDDAANTSIPEIFLTRLLISAKIGKRIVQKFVDGFVESITYTNGKECPSLLLFVFHIFDGIDTRNNFTDETAVRSWKVNIWILRFWVNILSNIDYVLDVKRIPAVDGSLAVIAQTLVDAFSNANYKFEKESPSSKLLFAKDIKRYRTQVANFFPKCCRFSIIH</sequence>
<dbReference type="GO" id="GO:0030334">
    <property type="term" value="P:regulation of cell migration"/>
    <property type="evidence" value="ECO:0007669"/>
    <property type="project" value="TreeGrafter"/>
</dbReference>
<keyword evidence="4" id="KW-1185">Reference proteome</keyword>
<dbReference type="InterPro" id="IPR013548">
    <property type="entry name" value="Plexin_cytoplasmic_RasGAP_dom"/>
</dbReference>
<dbReference type="Pfam" id="PF08337">
    <property type="entry name" value="Plexin_cytopl"/>
    <property type="match status" value="2"/>
</dbReference>
<dbReference type="GO" id="GO:0017154">
    <property type="term" value="F:semaphorin receptor activity"/>
    <property type="evidence" value="ECO:0007669"/>
    <property type="project" value="InterPro"/>
</dbReference>
<evidence type="ECO:0000256" key="1">
    <source>
        <dbReference type="SAM" id="SignalP"/>
    </source>
</evidence>
<dbReference type="SUPFAM" id="SSF103575">
    <property type="entry name" value="Plexin repeat"/>
    <property type="match status" value="1"/>
</dbReference>
<dbReference type="GO" id="GO:0008360">
    <property type="term" value="P:regulation of cell shape"/>
    <property type="evidence" value="ECO:0007669"/>
    <property type="project" value="TreeGrafter"/>
</dbReference>
<evidence type="ECO:0000313" key="5">
    <source>
        <dbReference type="WBParaSite" id="OFLC_0000043901-mRNA-1"/>
    </source>
</evidence>
<dbReference type="GO" id="GO:0008045">
    <property type="term" value="P:motor neuron axon guidance"/>
    <property type="evidence" value="ECO:0007669"/>
    <property type="project" value="TreeGrafter"/>
</dbReference>
<dbReference type="Gene3D" id="1.10.506.10">
    <property type="entry name" value="GTPase Activation - p120gap, domain 1"/>
    <property type="match status" value="2"/>
</dbReference>
<dbReference type="SUPFAM" id="SSF81296">
    <property type="entry name" value="E set domains"/>
    <property type="match status" value="1"/>
</dbReference>
<dbReference type="InterPro" id="IPR031148">
    <property type="entry name" value="Plexin"/>
</dbReference>
<dbReference type="AlphaFoldDB" id="A0A183GYY0"/>
<dbReference type="Gene3D" id="3.30.1680.10">
    <property type="entry name" value="ligand-binding face of the semaphorins, domain 2"/>
    <property type="match status" value="1"/>
</dbReference>
<dbReference type="Proteomes" id="UP000267606">
    <property type="component" value="Unassembled WGS sequence"/>
</dbReference>
<keyword evidence="1" id="KW-0732">Signal</keyword>
<gene>
    <name evidence="3" type="ORF">OFLC_LOCUS440</name>
</gene>
<dbReference type="InterPro" id="IPR036352">
    <property type="entry name" value="Semap_dom_sf"/>
</dbReference>
<protein>
    <submittedName>
        <fullName evidence="5">Plexin-B</fullName>
    </submittedName>
</protein>
<dbReference type="GO" id="GO:0097374">
    <property type="term" value="P:sensory neuron axon guidance"/>
    <property type="evidence" value="ECO:0007669"/>
    <property type="project" value="TreeGrafter"/>
</dbReference>
<evidence type="ECO:0000313" key="3">
    <source>
        <dbReference type="EMBL" id="VDO25803.1"/>
    </source>
</evidence>
<dbReference type="InterPro" id="IPR002909">
    <property type="entry name" value="IPT_dom"/>
</dbReference>
<dbReference type="Pfam" id="PF01833">
    <property type="entry name" value="TIG"/>
    <property type="match status" value="1"/>
</dbReference>
<organism evidence="5">
    <name type="scientific">Onchocerca flexuosa</name>
    <dbReference type="NCBI Taxonomy" id="387005"/>
    <lineage>
        <taxon>Eukaryota</taxon>
        <taxon>Metazoa</taxon>
        <taxon>Ecdysozoa</taxon>
        <taxon>Nematoda</taxon>
        <taxon>Chromadorea</taxon>
        <taxon>Rhabditida</taxon>
        <taxon>Spirurina</taxon>
        <taxon>Spiruromorpha</taxon>
        <taxon>Filarioidea</taxon>
        <taxon>Onchocercidae</taxon>
        <taxon>Onchocerca</taxon>
    </lineage>
</organism>
<reference evidence="5" key="1">
    <citation type="submission" date="2016-06" db="UniProtKB">
        <authorList>
            <consortium name="WormBaseParasite"/>
        </authorList>
    </citation>
    <scope>IDENTIFICATION</scope>
</reference>
<dbReference type="Gene3D" id="2.60.40.10">
    <property type="entry name" value="Immunoglobulins"/>
    <property type="match status" value="2"/>
</dbReference>
<dbReference type="SMART" id="SM00429">
    <property type="entry name" value="IPT"/>
    <property type="match status" value="2"/>
</dbReference>
<dbReference type="InterPro" id="IPR008936">
    <property type="entry name" value="Rho_GTPase_activation_prot"/>
</dbReference>
<feature type="domain" description="IPT/TIG" evidence="2">
    <location>
        <begin position="302"/>
        <end position="424"/>
    </location>
</feature>
<evidence type="ECO:0000313" key="4">
    <source>
        <dbReference type="Proteomes" id="UP000267606"/>
    </source>
</evidence>
<proteinExistence type="predicted"/>
<feature type="signal peptide" evidence="1">
    <location>
        <begin position="1"/>
        <end position="17"/>
    </location>
</feature>
<dbReference type="PANTHER" id="PTHR22625">
    <property type="entry name" value="PLEXIN"/>
    <property type="match status" value="1"/>
</dbReference>
<dbReference type="WBParaSite" id="OFLC_0000043901-mRNA-1">
    <property type="protein sequence ID" value="OFLC_0000043901-mRNA-1"/>
    <property type="gene ID" value="OFLC_0000043901"/>
</dbReference>
<dbReference type="STRING" id="387005.A0A183GYY0"/>
<accession>A0A183GYY0</accession>
<dbReference type="SUPFAM" id="SSF48350">
    <property type="entry name" value="GTPase activation domain, GAP"/>
    <property type="match status" value="1"/>
</dbReference>
<evidence type="ECO:0000259" key="2">
    <source>
        <dbReference type="SMART" id="SM00429"/>
    </source>
</evidence>
<dbReference type="GO" id="GO:0007162">
    <property type="term" value="P:negative regulation of cell adhesion"/>
    <property type="evidence" value="ECO:0007669"/>
    <property type="project" value="TreeGrafter"/>
</dbReference>
<feature type="chain" id="PRO_5044552304" evidence="1">
    <location>
        <begin position="18"/>
        <end position="825"/>
    </location>
</feature>